<keyword evidence="14" id="KW-1185">Reference proteome</keyword>
<dbReference type="PANTHER" id="PTHR28259">
    <property type="entry name" value="FLUORIDE EXPORT PROTEIN 1-RELATED"/>
    <property type="match status" value="1"/>
</dbReference>
<dbReference type="HAMAP" id="MF_00454">
    <property type="entry name" value="FluC"/>
    <property type="match status" value="1"/>
</dbReference>
<dbReference type="NCBIfam" id="TIGR00494">
    <property type="entry name" value="crcB"/>
    <property type="match status" value="1"/>
</dbReference>
<comment type="similarity">
    <text evidence="10 12">Belongs to the fluoride channel Fluc/FEX (TC 1.A.43) family.</text>
</comment>
<evidence type="ECO:0000313" key="14">
    <source>
        <dbReference type="Proteomes" id="UP001501321"/>
    </source>
</evidence>
<accession>A0ABP8QMX7</accession>
<evidence type="ECO:0000256" key="6">
    <source>
        <dbReference type="ARBA" id="ARBA00023053"/>
    </source>
</evidence>
<dbReference type="Pfam" id="PF02537">
    <property type="entry name" value="CRCB"/>
    <property type="match status" value="1"/>
</dbReference>
<keyword evidence="9 12" id="KW-0407">Ion channel</keyword>
<feature type="transmembrane region" description="Helical" evidence="12">
    <location>
        <begin position="102"/>
        <end position="121"/>
    </location>
</feature>
<evidence type="ECO:0000313" key="13">
    <source>
        <dbReference type="EMBL" id="GAA4504337.1"/>
    </source>
</evidence>
<dbReference type="NCBIfam" id="NF010796">
    <property type="entry name" value="PRK14200.1"/>
    <property type="match status" value="1"/>
</dbReference>
<comment type="activity regulation">
    <text evidence="12">Na(+) is not transported, but it plays an essential structural role and its presence is essential for fluoride channel function.</text>
</comment>
<dbReference type="PANTHER" id="PTHR28259:SF1">
    <property type="entry name" value="FLUORIDE EXPORT PROTEIN 1-RELATED"/>
    <property type="match status" value="1"/>
</dbReference>
<comment type="catalytic activity">
    <reaction evidence="11">
        <text>fluoride(in) = fluoride(out)</text>
        <dbReference type="Rhea" id="RHEA:76159"/>
        <dbReference type="ChEBI" id="CHEBI:17051"/>
    </reaction>
    <physiologicalReaction direction="left-to-right" evidence="11">
        <dbReference type="Rhea" id="RHEA:76160"/>
    </physiologicalReaction>
</comment>
<evidence type="ECO:0000256" key="1">
    <source>
        <dbReference type="ARBA" id="ARBA00004651"/>
    </source>
</evidence>
<comment type="function">
    <text evidence="12">Fluoride-specific ion channel. Important for reducing fluoride concentration in the cell, thus reducing its toxicity.</text>
</comment>
<organism evidence="13 14">
    <name type="scientific">Pseudaeromonas paramecii</name>
    <dbReference type="NCBI Taxonomy" id="2138166"/>
    <lineage>
        <taxon>Bacteria</taxon>
        <taxon>Pseudomonadati</taxon>
        <taxon>Pseudomonadota</taxon>
        <taxon>Gammaproteobacteria</taxon>
        <taxon>Aeromonadales</taxon>
        <taxon>Aeromonadaceae</taxon>
        <taxon>Pseudaeromonas</taxon>
    </lineage>
</organism>
<evidence type="ECO:0000256" key="3">
    <source>
        <dbReference type="ARBA" id="ARBA00022519"/>
    </source>
</evidence>
<keyword evidence="2 12" id="KW-1003">Cell membrane</keyword>
<keyword evidence="12" id="KW-0813">Transport</keyword>
<keyword evidence="3" id="KW-0997">Cell inner membrane</keyword>
<feature type="binding site" evidence="12">
    <location>
        <position position="74"/>
    </location>
    <ligand>
        <name>Na(+)</name>
        <dbReference type="ChEBI" id="CHEBI:29101"/>
        <note>structural</note>
    </ligand>
</feature>
<keyword evidence="7 12" id="KW-0406">Ion transport</keyword>
<keyword evidence="8 12" id="KW-0472">Membrane</keyword>
<reference evidence="14" key="1">
    <citation type="journal article" date="2019" name="Int. J. Syst. Evol. Microbiol.">
        <title>The Global Catalogue of Microorganisms (GCM) 10K type strain sequencing project: providing services to taxonomists for standard genome sequencing and annotation.</title>
        <authorList>
            <consortium name="The Broad Institute Genomics Platform"/>
            <consortium name="The Broad Institute Genome Sequencing Center for Infectious Disease"/>
            <person name="Wu L."/>
            <person name="Ma J."/>
        </authorList>
    </citation>
    <scope>NUCLEOTIDE SEQUENCE [LARGE SCALE GENOMIC DNA]</scope>
    <source>
        <strain evidence="14">JCM 32226</strain>
    </source>
</reference>
<dbReference type="Proteomes" id="UP001501321">
    <property type="component" value="Unassembled WGS sequence"/>
</dbReference>
<evidence type="ECO:0000256" key="12">
    <source>
        <dbReference type="HAMAP-Rule" id="MF_00454"/>
    </source>
</evidence>
<keyword evidence="4 12" id="KW-0812">Transmembrane</keyword>
<evidence type="ECO:0000256" key="11">
    <source>
        <dbReference type="ARBA" id="ARBA00035585"/>
    </source>
</evidence>
<feature type="binding site" evidence="12">
    <location>
        <position position="77"/>
    </location>
    <ligand>
        <name>Na(+)</name>
        <dbReference type="ChEBI" id="CHEBI:29101"/>
        <note>structural</note>
    </ligand>
</feature>
<feature type="transmembrane region" description="Helical" evidence="12">
    <location>
        <begin position="66"/>
        <end position="90"/>
    </location>
</feature>
<dbReference type="EMBL" id="BAABFC010000029">
    <property type="protein sequence ID" value="GAA4504337.1"/>
    <property type="molecule type" value="Genomic_DNA"/>
</dbReference>
<evidence type="ECO:0000256" key="2">
    <source>
        <dbReference type="ARBA" id="ARBA00022475"/>
    </source>
</evidence>
<feature type="transmembrane region" description="Helical" evidence="12">
    <location>
        <begin position="31"/>
        <end position="54"/>
    </location>
</feature>
<evidence type="ECO:0000256" key="7">
    <source>
        <dbReference type="ARBA" id="ARBA00023065"/>
    </source>
</evidence>
<keyword evidence="5 12" id="KW-1133">Transmembrane helix</keyword>
<keyword evidence="6 12" id="KW-0915">Sodium</keyword>
<comment type="caution">
    <text evidence="13">The sequence shown here is derived from an EMBL/GenBank/DDBJ whole genome shotgun (WGS) entry which is preliminary data.</text>
</comment>
<evidence type="ECO:0000256" key="5">
    <source>
        <dbReference type="ARBA" id="ARBA00022989"/>
    </source>
</evidence>
<dbReference type="RefSeq" id="WP_345014976.1">
    <property type="nucleotide sequence ID" value="NZ_BAABFC010000029.1"/>
</dbReference>
<proteinExistence type="inferred from homology"/>
<protein>
    <recommendedName>
        <fullName evidence="12">Fluoride-specific ion channel FluC</fullName>
    </recommendedName>
</protein>
<dbReference type="InterPro" id="IPR003691">
    <property type="entry name" value="FluC"/>
</dbReference>
<name>A0ABP8QMX7_9GAMM</name>
<evidence type="ECO:0000256" key="4">
    <source>
        <dbReference type="ARBA" id="ARBA00022692"/>
    </source>
</evidence>
<comment type="subcellular location">
    <subcellularLocation>
        <location evidence="1 12">Cell membrane</location>
        <topology evidence="1 12">Multi-pass membrane protein</topology>
    </subcellularLocation>
</comment>
<evidence type="ECO:0000256" key="9">
    <source>
        <dbReference type="ARBA" id="ARBA00023303"/>
    </source>
</evidence>
<keyword evidence="12" id="KW-0479">Metal-binding</keyword>
<sequence length="124" mass="13329">MTYLFVACGGAIGACLRFSLTELMASLLGRAFPYGTLSVNLLGSLIMGLMIGAVQQGYIEAQPWRPLIMVGLLGALTTFSSFSLDTLVLLQQGAWLKGALNVLLNVTLCLGLTWLGMQWMINRG</sequence>
<evidence type="ECO:0000256" key="10">
    <source>
        <dbReference type="ARBA" id="ARBA00035120"/>
    </source>
</evidence>
<evidence type="ECO:0000256" key="8">
    <source>
        <dbReference type="ARBA" id="ARBA00023136"/>
    </source>
</evidence>
<gene>
    <name evidence="12 13" type="primary">crcB</name>
    <name evidence="12" type="synonym">fluC</name>
    <name evidence="13" type="ORF">GCM10023095_32130</name>
</gene>